<evidence type="ECO:0000313" key="1">
    <source>
        <dbReference type="EMBL" id="KAI3718727.1"/>
    </source>
</evidence>
<reference evidence="1 2" key="2">
    <citation type="journal article" date="2022" name="Mol. Ecol. Resour.">
        <title>The genomes of chicory, endive, great burdock and yacon provide insights into Asteraceae paleo-polyploidization history and plant inulin production.</title>
        <authorList>
            <person name="Fan W."/>
            <person name="Wang S."/>
            <person name="Wang H."/>
            <person name="Wang A."/>
            <person name="Jiang F."/>
            <person name="Liu H."/>
            <person name="Zhao H."/>
            <person name="Xu D."/>
            <person name="Zhang Y."/>
        </authorList>
    </citation>
    <scope>NUCLEOTIDE SEQUENCE [LARGE SCALE GENOMIC DNA]</scope>
    <source>
        <strain evidence="2">cv. Niubang</strain>
    </source>
</reference>
<dbReference type="EMBL" id="CM042052">
    <property type="protein sequence ID" value="KAI3718727.1"/>
    <property type="molecule type" value="Genomic_DNA"/>
</dbReference>
<gene>
    <name evidence="1" type="ORF">L6452_19609</name>
</gene>
<organism evidence="1 2">
    <name type="scientific">Arctium lappa</name>
    <name type="common">Greater burdock</name>
    <name type="synonym">Lappa major</name>
    <dbReference type="NCBI Taxonomy" id="4217"/>
    <lineage>
        <taxon>Eukaryota</taxon>
        <taxon>Viridiplantae</taxon>
        <taxon>Streptophyta</taxon>
        <taxon>Embryophyta</taxon>
        <taxon>Tracheophyta</taxon>
        <taxon>Spermatophyta</taxon>
        <taxon>Magnoliopsida</taxon>
        <taxon>eudicotyledons</taxon>
        <taxon>Gunneridae</taxon>
        <taxon>Pentapetalae</taxon>
        <taxon>asterids</taxon>
        <taxon>campanulids</taxon>
        <taxon>Asterales</taxon>
        <taxon>Asteraceae</taxon>
        <taxon>Carduoideae</taxon>
        <taxon>Cardueae</taxon>
        <taxon>Arctiinae</taxon>
        <taxon>Arctium</taxon>
    </lineage>
</organism>
<reference evidence="2" key="1">
    <citation type="journal article" date="2022" name="Mol. Ecol. Resour.">
        <title>The genomes of chicory, endive, great burdock and yacon provide insights into Asteraceae palaeo-polyploidization history and plant inulin production.</title>
        <authorList>
            <person name="Fan W."/>
            <person name="Wang S."/>
            <person name="Wang H."/>
            <person name="Wang A."/>
            <person name="Jiang F."/>
            <person name="Liu H."/>
            <person name="Zhao H."/>
            <person name="Xu D."/>
            <person name="Zhang Y."/>
        </authorList>
    </citation>
    <scope>NUCLEOTIDE SEQUENCE [LARGE SCALE GENOMIC DNA]</scope>
    <source>
        <strain evidence="2">cv. Niubang</strain>
    </source>
</reference>
<proteinExistence type="predicted"/>
<name>A0ACB9B8J1_ARCLA</name>
<keyword evidence="2" id="KW-1185">Reference proteome</keyword>
<dbReference type="Proteomes" id="UP001055879">
    <property type="component" value="Linkage Group LG06"/>
</dbReference>
<sequence length="185" mass="20112">MSKYIKFSVAQSRSQAAARRVAPTTTISLAVSLPETLATTSGSPTTEKHLPNGDLYIESFSGNVPHGSGKYLRFDGCMYEGDWKRGEASGKRKFSWRRVLLTKASLSRLGWRVRVRLPDPTTTLTVGHGRLTGNTITVRNVTVTAIITKVRGGGIYKMVKAVTFGRTVTSTSEIGETTLLTEEGS</sequence>
<protein>
    <submittedName>
        <fullName evidence="1">Uncharacterized protein</fullName>
    </submittedName>
</protein>
<comment type="caution">
    <text evidence="1">The sequence shown here is derived from an EMBL/GenBank/DDBJ whole genome shotgun (WGS) entry which is preliminary data.</text>
</comment>
<evidence type="ECO:0000313" key="2">
    <source>
        <dbReference type="Proteomes" id="UP001055879"/>
    </source>
</evidence>
<accession>A0ACB9B8J1</accession>